<evidence type="ECO:0000256" key="5">
    <source>
        <dbReference type="ARBA" id="ARBA00022756"/>
    </source>
</evidence>
<evidence type="ECO:0000313" key="10">
    <source>
        <dbReference type="Proteomes" id="UP000000238"/>
    </source>
</evidence>
<comment type="catalytic activity">
    <reaction evidence="8">
        <text>(7R,8S)-7,8-diammoniononanoate + CO2 + ATP = (4R,5S)-dethiobiotin + ADP + phosphate + 3 H(+)</text>
        <dbReference type="Rhea" id="RHEA:15805"/>
        <dbReference type="ChEBI" id="CHEBI:15378"/>
        <dbReference type="ChEBI" id="CHEBI:16526"/>
        <dbReference type="ChEBI" id="CHEBI:30616"/>
        <dbReference type="ChEBI" id="CHEBI:43474"/>
        <dbReference type="ChEBI" id="CHEBI:149469"/>
        <dbReference type="ChEBI" id="CHEBI:149473"/>
        <dbReference type="ChEBI" id="CHEBI:456216"/>
        <dbReference type="EC" id="6.3.3.3"/>
    </reaction>
</comment>
<organism evidence="9 10">
    <name type="scientific">Hahella chejuensis (strain KCTC 2396)</name>
    <dbReference type="NCBI Taxonomy" id="349521"/>
    <lineage>
        <taxon>Bacteria</taxon>
        <taxon>Pseudomonadati</taxon>
        <taxon>Pseudomonadota</taxon>
        <taxon>Gammaproteobacteria</taxon>
        <taxon>Oceanospirillales</taxon>
        <taxon>Hahellaceae</taxon>
        <taxon>Hahella</taxon>
    </lineage>
</organism>
<feature type="binding site" evidence="8">
    <location>
        <position position="55"/>
    </location>
    <ligand>
        <name>ATP</name>
        <dbReference type="ChEBI" id="CHEBI:30616"/>
    </ligand>
</feature>
<dbReference type="PANTHER" id="PTHR43210:SF5">
    <property type="entry name" value="DETHIOBIOTIN SYNTHETASE"/>
    <property type="match status" value="1"/>
</dbReference>
<keyword evidence="10" id="KW-1185">Reference proteome</keyword>
<keyword evidence="6 8" id="KW-0067">ATP-binding</keyword>
<feature type="binding site" evidence="8">
    <location>
        <begin position="117"/>
        <end position="120"/>
    </location>
    <ligand>
        <name>ATP</name>
        <dbReference type="ChEBI" id="CHEBI:30616"/>
    </ligand>
</feature>
<dbReference type="GO" id="GO:0005524">
    <property type="term" value="F:ATP binding"/>
    <property type="evidence" value="ECO:0007669"/>
    <property type="project" value="UniProtKB-UniRule"/>
</dbReference>
<dbReference type="UniPathway" id="UPA00078">
    <property type="reaction ID" value="UER00161"/>
</dbReference>
<evidence type="ECO:0000313" key="9">
    <source>
        <dbReference type="EMBL" id="ABC32036.1"/>
    </source>
</evidence>
<dbReference type="EC" id="6.3.3.3" evidence="8"/>
<evidence type="ECO:0000256" key="6">
    <source>
        <dbReference type="ARBA" id="ARBA00022840"/>
    </source>
</evidence>
<comment type="function">
    <text evidence="8">Catalyzes a mechanistically unusual reaction, the ATP-dependent insertion of CO2 between the N7 and N8 nitrogen atoms of 7,8-diaminopelargonic acid (DAPA, also called 7,8-diammoniononanoate) to form a ureido ring.</text>
</comment>
<comment type="cofactor">
    <cofactor evidence="8">
        <name>Mg(2+)</name>
        <dbReference type="ChEBI" id="CHEBI:18420"/>
    </cofactor>
</comment>
<keyword evidence="1 8" id="KW-0963">Cytoplasm</keyword>
<sequence>MAKTFFVTGTDTEVGKTFVSAALLHAAAAMGKRTLGLKPVASGCEQTPEGLRNEDALALQQYATVKLPYAQVNPVALEPAIAPHIAAQQAGRTLSAPRLVGLCRGALMTPHDFSLVEGAGGWLTPLNPREYLSDLAAMLDIPVILVVGMRLGCINHALLTVEALRGRRLKLAGWVANQVSEETMPQLSDNLETLSARISAPCLGVVPRAEAPDSPSVQTALRLAPLFEV</sequence>
<keyword evidence="2 8" id="KW-0436">Ligase</keyword>
<dbReference type="SUPFAM" id="SSF52540">
    <property type="entry name" value="P-loop containing nucleoside triphosphate hydrolases"/>
    <property type="match status" value="1"/>
</dbReference>
<comment type="subcellular location">
    <subcellularLocation>
        <location evidence="8">Cytoplasm</location>
    </subcellularLocation>
</comment>
<evidence type="ECO:0000256" key="7">
    <source>
        <dbReference type="ARBA" id="ARBA00022842"/>
    </source>
</evidence>
<dbReference type="EMBL" id="CP000155">
    <property type="protein sequence ID" value="ABC32036.1"/>
    <property type="molecule type" value="Genomic_DNA"/>
</dbReference>
<dbReference type="GO" id="GO:0009102">
    <property type="term" value="P:biotin biosynthetic process"/>
    <property type="evidence" value="ECO:0007669"/>
    <property type="project" value="UniProtKB-UniRule"/>
</dbReference>
<dbReference type="GO" id="GO:0042803">
    <property type="term" value="F:protein homodimerization activity"/>
    <property type="evidence" value="ECO:0007669"/>
    <property type="project" value="UniProtKB-ARBA"/>
</dbReference>
<evidence type="ECO:0000256" key="4">
    <source>
        <dbReference type="ARBA" id="ARBA00022741"/>
    </source>
</evidence>
<name>Q2SBD8_HAHCH</name>
<dbReference type="eggNOG" id="COG0132">
    <property type="taxonomic scope" value="Bacteria"/>
</dbReference>
<accession>Q2SBD8</accession>
<feature type="binding site" evidence="8">
    <location>
        <begin position="13"/>
        <end position="18"/>
    </location>
    <ligand>
        <name>ATP</name>
        <dbReference type="ChEBI" id="CHEBI:30616"/>
    </ligand>
</feature>
<dbReference type="STRING" id="349521.HCH_05366"/>
<keyword evidence="3 8" id="KW-0479">Metal-binding</keyword>
<feature type="binding site" evidence="8">
    <location>
        <begin position="177"/>
        <end position="178"/>
    </location>
    <ligand>
        <name>ATP</name>
        <dbReference type="ChEBI" id="CHEBI:30616"/>
    </ligand>
</feature>
<dbReference type="Pfam" id="PF13500">
    <property type="entry name" value="AAA_26"/>
    <property type="match status" value="1"/>
</dbReference>
<dbReference type="Proteomes" id="UP000000238">
    <property type="component" value="Chromosome"/>
</dbReference>
<dbReference type="KEGG" id="hch:HCH_05366"/>
<feature type="binding site" evidence="8">
    <location>
        <position position="117"/>
    </location>
    <ligand>
        <name>Mg(2+)</name>
        <dbReference type="ChEBI" id="CHEBI:18420"/>
    </ligand>
</feature>
<keyword evidence="4 8" id="KW-0547">Nucleotide-binding</keyword>
<feature type="binding site" evidence="8">
    <location>
        <position position="42"/>
    </location>
    <ligand>
        <name>substrate</name>
    </ligand>
</feature>
<comment type="similarity">
    <text evidence="8">Belongs to the dethiobiotin synthetase family.</text>
</comment>
<dbReference type="InterPro" id="IPR004472">
    <property type="entry name" value="DTB_synth_BioD"/>
</dbReference>
<dbReference type="CDD" id="cd03109">
    <property type="entry name" value="DTBS"/>
    <property type="match status" value="1"/>
</dbReference>
<dbReference type="FunFam" id="3.40.50.300:FF:000292">
    <property type="entry name" value="ATP-dependent dethiobiotin synthetase BioD"/>
    <property type="match status" value="1"/>
</dbReference>
<dbReference type="HAMAP" id="MF_00336">
    <property type="entry name" value="BioD"/>
    <property type="match status" value="1"/>
</dbReference>
<gene>
    <name evidence="8 9" type="primary">bioD</name>
    <name evidence="9" type="ordered locus">HCH_05366</name>
</gene>
<dbReference type="GO" id="GO:0000287">
    <property type="term" value="F:magnesium ion binding"/>
    <property type="evidence" value="ECO:0007669"/>
    <property type="project" value="UniProtKB-UniRule"/>
</dbReference>
<dbReference type="RefSeq" id="WP_011399100.1">
    <property type="nucleotide sequence ID" value="NC_007645.1"/>
</dbReference>
<dbReference type="PANTHER" id="PTHR43210">
    <property type="entry name" value="DETHIOBIOTIN SYNTHETASE"/>
    <property type="match status" value="1"/>
</dbReference>
<comment type="subunit">
    <text evidence="8">Homodimer.</text>
</comment>
<protein>
    <recommendedName>
        <fullName evidence="8">ATP-dependent dethiobiotin synthetase BioD</fullName>
        <ecNumber evidence="8">6.3.3.3</ecNumber>
    </recommendedName>
    <alternativeName>
        <fullName evidence="8">DTB synthetase</fullName>
        <shortName evidence="8">DTBS</shortName>
    </alternativeName>
    <alternativeName>
        <fullName evidence="8">Dethiobiotin synthase</fullName>
    </alternativeName>
</protein>
<dbReference type="OrthoDB" id="9802097at2"/>
<dbReference type="GO" id="GO:0005829">
    <property type="term" value="C:cytosol"/>
    <property type="evidence" value="ECO:0007669"/>
    <property type="project" value="TreeGrafter"/>
</dbReference>
<evidence type="ECO:0000256" key="1">
    <source>
        <dbReference type="ARBA" id="ARBA00022490"/>
    </source>
</evidence>
<comment type="caution">
    <text evidence="8">Lacks conserved residue(s) required for the propagation of feature annotation.</text>
</comment>
<evidence type="ECO:0000256" key="2">
    <source>
        <dbReference type="ARBA" id="ARBA00022598"/>
    </source>
</evidence>
<dbReference type="AlphaFoldDB" id="Q2SBD8"/>
<dbReference type="Gene3D" id="3.40.50.300">
    <property type="entry name" value="P-loop containing nucleotide triphosphate hydrolases"/>
    <property type="match status" value="1"/>
</dbReference>
<dbReference type="HOGENOM" id="CLU_072551_0_0_6"/>
<keyword evidence="7 8" id="KW-0460">Magnesium</keyword>
<feature type="binding site" evidence="8">
    <location>
        <position position="55"/>
    </location>
    <ligand>
        <name>Mg(2+)</name>
        <dbReference type="ChEBI" id="CHEBI:18420"/>
    </ligand>
</feature>
<comment type="pathway">
    <text evidence="8">Cofactor biosynthesis; biotin biosynthesis; biotin from 7,8-diaminononanoate: step 1/2.</text>
</comment>
<feature type="binding site" evidence="8">
    <location>
        <position position="17"/>
    </location>
    <ligand>
        <name>Mg(2+)</name>
        <dbReference type="ChEBI" id="CHEBI:18420"/>
    </ligand>
</feature>
<dbReference type="InterPro" id="IPR027417">
    <property type="entry name" value="P-loop_NTPase"/>
</dbReference>
<evidence type="ECO:0000256" key="8">
    <source>
        <dbReference type="HAMAP-Rule" id="MF_00336"/>
    </source>
</evidence>
<dbReference type="PIRSF" id="PIRSF006755">
    <property type="entry name" value="DTB_synth"/>
    <property type="match status" value="1"/>
</dbReference>
<dbReference type="GO" id="GO:0004141">
    <property type="term" value="F:dethiobiotin synthase activity"/>
    <property type="evidence" value="ECO:0007669"/>
    <property type="project" value="UniProtKB-UniRule"/>
</dbReference>
<reference evidence="9 10" key="1">
    <citation type="journal article" date="2005" name="Nucleic Acids Res.">
        <title>Genomic blueprint of Hahella chejuensis, a marine microbe producing an algicidal agent.</title>
        <authorList>
            <person name="Jeong H."/>
            <person name="Yim J.H."/>
            <person name="Lee C."/>
            <person name="Choi S.-H."/>
            <person name="Park Y.K."/>
            <person name="Yoon S.H."/>
            <person name="Hur C.-G."/>
            <person name="Kang H.-Y."/>
            <person name="Kim D."/>
            <person name="Lee H.H."/>
            <person name="Park K.H."/>
            <person name="Park S.-H."/>
            <person name="Park H.-S."/>
            <person name="Lee H.K."/>
            <person name="Oh T.K."/>
            <person name="Kim J.F."/>
        </authorList>
    </citation>
    <scope>NUCLEOTIDE SEQUENCE [LARGE SCALE GENOMIC DNA]</scope>
    <source>
        <strain evidence="9 10">KCTC 2396</strain>
    </source>
</reference>
<feature type="active site" evidence="8">
    <location>
        <position position="38"/>
    </location>
</feature>
<dbReference type="NCBIfam" id="TIGR00347">
    <property type="entry name" value="bioD"/>
    <property type="match status" value="1"/>
</dbReference>
<evidence type="ECO:0000256" key="3">
    <source>
        <dbReference type="ARBA" id="ARBA00022723"/>
    </source>
</evidence>
<keyword evidence="5 8" id="KW-0093">Biotin biosynthesis</keyword>
<proteinExistence type="inferred from homology"/>